<evidence type="ECO:0000313" key="2">
    <source>
        <dbReference type="Proteomes" id="UP000092993"/>
    </source>
</evidence>
<dbReference type="EMBL" id="LUGG01000001">
    <property type="protein sequence ID" value="OBZ79408.1"/>
    <property type="molecule type" value="Genomic_DNA"/>
</dbReference>
<dbReference type="STRING" id="5627.A0A1C7MRH3"/>
<name>A0A1C7MRH3_GRIFR</name>
<reference evidence="1 2" key="1">
    <citation type="submission" date="2016-03" db="EMBL/GenBank/DDBJ databases">
        <title>Whole genome sequencing of Grifola frondosa 9006-11.</title>
        <authorList>
            <person name="Min B."/>
            <person name="Park H."/>
            <person name="Kim J.-G."/>
            <person name="Cho H."/>
            <person name="Oh Y.-L."/>
            <person name="Kong W.-S."/>
            <person name="Choi I.-G."/>
        </authorList>
    </citation>
    <scope>NUCLEOTIDE SEQUENCE [LARGE SCALE GENOMIC DNA]</scope>
    <source>
        <strain evidence="1 2">9006-11</strain>
    </source>
</reference>
<accession>A0A1C7MRH3</accession>
<comment type="caution">
    <text evidence="1">The sequence shown here is derived from an EMBL/GenBank/DDBJ whole genome shotgun (WGS) entry which is preliminary data.</text>
</comment>
<evidence type="ECO:0000313" key="1">
    <source>
        <dbReference type="EMBL" id="OBZ79408.1"/>
    </source>
</evidence>
<dbReference type="OrthoDB" id="3233180at2759"/>
<gene>
    <name evidence="1" type="ORF">A0H81_00653</name>
</gene>
<keyword evidence="2" id="KW-1185">Reference proteome</keyword>
<dbReference type="OMA" id="DICAIEY"/>
<organism evidence="1 2">
    <name type="scientific">Grifola frondosa</name>
    <name type="common">Maitake</name>
    <name type="synonym">Polyporus frondosus</name>
    <dbReference type="NCBI Taxonomy" id="5627"/>
    <lineage>
        <taxon>Eukaryota</taxon>
        <taxon>Fungi</taxon>
        <taxon>Dikarya</taxon>
        <taxon>Basidiomycota</taxon>
        <taxon>Agaricomycotina</taxon>
        <taxon>Agaricomycetes</taxon>
        <taxon>Polyporales</taxon>
        <taxon>Grifolaceae</taxon>
        <taxon>Grifola</taxon>
    </lineage>
</organism>
<dbReference type="Proteomes" id="UP000092993">
    <property type="component" value="Unassembled WGS sequence"/>
</dbReference>
<protein>
    <submittedName>
        <fullName evidence="1">Uncharacterized protein</fullName>
    </submittedName>
</protein>
<proteinExistence type="predicted"/>
<dbReference type="AlphaFoldDB" id="A0A1C7MRH3"/>
<sequence>MSNSSDTESEAENVAQGWAAADYMQMSEAHLSHNVSQETSIPEHNVRQAIKMLGAIDICAIEYDTTSHEILQHISSTLLCFLDEVLTLVSMTESNAAETLGTILQIPFITMLFEYRRIFHRIAARDLVDGGVIVVCWVDVVLAKLGDAIAAAAGSIPNGTSPTELCSDLLKKQRDEDALRAAVQMPEKWDTVVDVISSRHASPAGFRLALRLVFGVYVMGPRLRGIGPLREKVDDLRLLRVLQSRINSIFDPQTSTSVGNAIGHSEQERISYSMLVTLFASRDSIRGNHDHVPFRPQTQASLLRLVQIVMESNEMPSQPELIMPCPDLDIAQTILVKWGQTIPWCWVIWDDPRIANSEIIDYLSVTWIAHLNSHESDSDLGEPIELWAEEMMDNLCINPTTAISAITRILHNNVASLLTTPPAHLSPAALSIVYRCCWGANYLLSVSSNAVDCIQGLYKIYFSLFVLLQDGDSEINIKDLIVEGLSFGSDALQVVVDHLLADAKLDFVLKLDEAISKYHRLISSNSGREDLQSRDLRAIRQILHFISLLWHCQTKTCLRRETISRFLNTLVSWLNLTPAGAINALMLRDALVTSLAILEMSKPSLCEVDKCWDDVTVWRMIGNSEPRDLVMSSAFAAYISFTSACKLFDPLAYAETWDSMRDVLLLVLLHQFTDVDEPLALVVAPTICQALSSLARYSTPSTAKYLISSPWTMNMCARLTDLIGASNDDAYETILRDRLSAFAKAVRLIRAAQLLGALHSNDDVSVEVPELRKTHLVHCRVNSIPCLVLS</sequence>